<evidence type="ECO:0000313" key="3">
    <source>
        <dbReference type="Proteomes" id="UP000799776"/>
    </source>
</evidence>
<dbReference type="Proteomes" id="UP000799776">
    <property type="component" value="Unassembled WGS sequence"/>
</dbReference>
<proteinExistence type="predicted"/>
<feature type="transmembrane region" description="Helical" evidence="1">
    <location>
        <begin position="61"/>
        <end position="80"/>
    </location>
</feature>
<name>A0A9P4HMN3_9PEZI</name>
<dbReference type="OrthoDB" id="2386090at2759"/>
<organism evidence="2 3">
    <name type="scientific">Saccharata proteae CBS 121410</name>
    <dbReference type="NCBI Taxonomy" id="1314787"/>
    <lineage>
        <taxon>Eukaryota</taxon>
        <taxon>Fungi</taxon>
        <taxon>Dikarya</taxon>
        <taxon>Ascomycota</taxon>
        <taxon>Pezizomycotina</taxon>
        <taxon>Dothideomycetes</taxon>
        <taxon>Dothideomycetes incertae sedis</taxon>
        <taxon>Botryosphaeriales</taxon>
        <taxon>Saccharataceae</taxon>
        <taxon>Saccharata</taxon>
    </lineage>
</organism>
<evidence type="ECO:0000256" key="1">
    <source>
        <dbReference type="SAM" id="Phobius"/>
    </source>
</evidence>
<feature type="non-terminal residue" evidence="2">
    <location>
        <position position="153"/>
    </location>
</feature>
<keyword evidence="1" id="KW-0812">Transmembrane</keyword>
<feature type="non-terminal residue" evidence="2">
    <location>
        <position position="1"/>
    </location>
</feature>
<accession>A0A9P4HMN3</accession>
<gene>
    <name evidence="2" type="ORF">K490DRAFT_657</name>
</gene>
<dbReference type="EMBL" id="ML978741">
    <property type="protein sequence ID" value="KAF2084429.1"/>
    <property type="molecule type" value="Genomic_DNA"/>
</dbReference>
<feature type="transmembrane region" description="Helical" evidence="1">
    <location>
        <begin position="23"/>
        <end position="41"/>
    </location>
</feature>
<sequence length="153" mass="17154">YPSRLLIYNSGTGKTAYIGVQKIAPIVLFVYACGELVPAQWHEPSYFFAGFDWSPLVTSSVAALSMFTLGLAPLLVLTLLTSPFVNSIFLHVPAAHCLTRQTLFNYIAALPPSARLDITTMRLLPFQKTTSVRLDELRRIRKGRWWGLANLKR</sequence>
<keyword evidence="3" id="KW-1185">Reference proteome</keyword>
<reference evidence="2" key="1">
    <citation type="journal article" date="2020" name="Stud. Mycol.">
        <title>101 Dothideomycetes genomes: a test case for predicting lifestyles and emergence of pathogens.</title>
        <authorList>
            <person name="Haridas S."/>
            <person name="Albert R."/>
            <person name="Binder M."/>
            <person name="Bloem J."/>
            <person name="Labutti K."/>
            <person name="Salamov A."/>
            <person name="Andreopoulos B."/>
            <person name="Baker S."/>
            <person name="Barry K."/>
            <person name="Bills G."/>
            <person name="Bluhm B."/>
            <person name="Cannon C."/>
            <person name="Castanera R."/>
            <person name="Culley D."/>
            <person name="Daum C."/>
            <person name="Ezra D."/>
            <person name="Gonzalez J."/>
            <person name="Henrissat B."/>
            <person name="Kuo A."/>
            <person name="Liang C."/>
            <person name="Lipzen A."/>
            <person name="Lutzoni F."/>
            <person name="Magnuson J."/>
            <person name="Mondo S."/>
            <person name="Nolan M."/>
            <person name="Ohm R."/>
            <person name="Pangilinan J."/>
            <person name="Park H.-J."/>
            <person name="Ramirez L."/>
            <person name="Alfaro M."/>
            <person name="Sun H."/>
            <person name="Tritt A."/>
            <person name="Yoshinaga Y."/>
            <person name="Zwiers L.-H."/>
            <person name="Turgeon B."/>
            <person name="Goodwin S."/>
            <person name="Spatafora J."/>
            <person name="Crous P."/>
            <person name="Grigoriev I."/>
        </authorList>
    </citation>
    <scope>NUCLEOTIDE SEQUENCE</scope>
    <source>
        <strain evidence="2">CBS 121410</strain>
    </source>
</reference>
<evidence type="ECO:0000313" key="2">
    <source>
        <dbReference type="EMBL" id="KAF2084429.1"/>
    </source>
</evidence>
<dbReference type="AlphaFoldDB" id="A0A9P4HMN3"/>
<protein>
    <submittedName>
        <fullName evidence="2">Uncharacterized protein</fullName>
    </submittedName>
</protein>
<keyword evidence="1" id="KW-0472">Membrane</keyword>
<keyword evidence="1" id="KW-1133">Transmembrane helix</keyword>
<comment type="caution">
    <text evidence="2">The sequence shown here is derived from an EMBL/GenBank/DDBJ whole genome shotgun (WGS) entry which is preliminary data.</text>
</comment>